<dbReference type="GO" id="GO:0008233">
    <property type="term" value="F:peptidase activity"/>
    <property type="evidence" value="ECO:0007669"/>
    <property type="project" value="UniProtKB-KW"/>
</dbReference>
<geneLocation type="plasmid" evidence="7">
    <name>unnamed1</name>
</geneLocation>
<keyword evidence="4 5" id="KW-0472">Membrane</keyword>
<feature type="transmembrane region" description="Helical" evidence="5">
    <location>
        <begin position="95"/>
        <end position="114"/>
    </location>
</feature>
<name>A0ABT1ML91_9RHOB</name>
<keyword evidence="7" id="KW-0645">Protease</keyword>
<sequence>MFPIRDHNPSKRTPFVTYTLIALNLIMFVLTMPWGGNMGGLWQNFALYAAAITQGEWLWGLVTHMFLHAGLLHLGGNMLFLWIFGDNLEDQMGHLGFLGFYLASGLVAAAAQILAAPYSVVPMVGASGAIAGVMGGYLLLFPRAKVDVVVIIVIIFKVFTLPAWVMLGLWFGFQLFGGFTVAGDGGGVAYWAHAGGFVAGVVLALPLFLRRGGAGFWQATQGHPPHPAATYQRTRIPQVRR</sequence>
<dbReference type="RefSeq" id="WP_255327822.1">
    <property type="nucleotide sequence ID" value="NZ_JAKZEU010000001.1"/>
</dbReference>
<feature type="transmembrane region" description="Helical" evidence="5">
    <location>
        <begin position="57"/>
        <end position="83"/>
    </location>
</feature>
<keyword evidence="7" id="KW-0614">Plasmid</keyword>
<comment type="subcellular location">
    <subcellularLocation>
        <location evidence="1">Membrane</location>
        <topology evidence="1">Multi-pass membrane protein</topology>
    </subcellularLocation>
</comment>
<keyword evidence="7" id="KW-0378">Hydrolase</keyword>
<reference evidence="7 8" key="1">
    <citation type="submission" date="2022-03" db="EMBL/GenBank/DDBJ databases">
        <authorList>
            <person name="He Y."/>
        </authorList>
    </citation>
    <scope>NUCLEOTIDE SEQUENCE [LARGE SCALE GENOMIC DNA]</scope>
    <source>
        <strain evidence="7 8">TK19116</strain>
        <plasmid evidence="7">unnamed1</plasmid>
    </source>
</reference>
<keyword evidence="2 5" id="KW-0812">Transmembrane</keyword>
<organism evidence="7 8">
    <name type="scientific">Paracoccus albicereus</name>
    <dbReference type="NCBI Taxonomy" id="2922394"/>
    <lineage>
        <taxon>Bacteria</taxon>
        <taxon>Pseudomonadati</taxon>
        <taxon>Pseudomonadota</taxon>
        <taxon>Alphaproteobacteria</taxon>
        <taxon>Rhodobacterales</taxon>
        <taxon>Paracoccaceae</taxon>
        <taxon>Paracoccus</taxon>
    </lineage>
</organism>
<dbReference type="InterPro" id="IPR050925">
    <property type="entry name" value="Rhomboid_protease_S54"/>
</dbReference>
<feature type="transmembrane region" description="Helical" evidence="5">
    <location>
        <begin position="15"/>
        <end position="37"/>
    </location>
</feature>
<feature type="domain" description="Peptidase S54 rhomboid" evidence="6">
    <location>
        <begin position="58"/>
        <end position="208"/>
    </location>
</feature>
<feature type="transmembrane region" description="Helical" evidence="5">
    <location>
        <begin position="120"/>
        <end position="141"/>
    </location>
</feature>
<comment type="caution">
    <text evidence="7">The sequence shown here is derived from an EMBL/GenBank/DDBJ whole genome shotgun (WGS) entry which is preliminary data.</text>
</comment>
<evidence type="ECO:0000256" key="1">
    <source>
        <dbReference type="ARBA" id="ARBA00004141"/>
    </source>
</evidence>
<dbReference type="Gene3D" id="1.20.1540.10">
    <property type="entry name" value="Rhomboid-like"/>
    <property type="match status" value="1"/>
</dbReference>
<keyword evidence="3 5" id="KW-1133">Transmembrane helix</keyword>
<evidence type="ECO:0000256" key="3">
    <source>
        <dbReference type="ARBA" id="ARBA00022989"/>
    </source>
</evidence>
<feature type="transmembrane region" description="Helical" evidence="5">
    <location>
        <begin position="148"/>
        <end position="170"/>
    </location>
</feature>
<dbReference type="InterPro" id="IPR035952">
    <property type="entry name" value="Rhomboid-like_sf"/>
</dbReference>
<keyword evidence="8" id="KW-1185">Reference proteome</keyword>
<feature type="transmembrane region" description="Helical" evidence="5">
    <location>
        <begin position="190"/>
        <end position="209"/>
    </location>
</feature>
<evidence type="ECO:0000313" key="7">
    <source>
        <dbReference type="EMBL" id="MCQ0968859.1"/>
    </source>
</evidence>
<accession>A0ABT1ML91</accession>
<dbReference type="GO" id="GO:0006508">
    <property type="term" value="P:proteolysis"/>
    <property type="evidence" value="ECO:0007669"/>
    <property type="project" value="UniProtKB-KW"/>
</dbReference>
<evidence type="ECO:0000256" key="4">
    <source>
        <dbReference type="ARBA" id="ARBA00023136"/>
    </source>
</evidence>
<dbReference type="InterPro" id="IPR022764">
    <property type="entry name" value="Peptidase_S54_rhomboid_dom"/>
</dbReference>
<evidence type="ECO:0000256" key="2">
    <source>
        <dbReference type="ARBA" id="ARBA00022692"/>
    </source>
</evidence>
<dbReference type="PANTHER" id="PTHR43731:SF26">
    <property type="entry name" value="RHOMBOID-LIKE PROTEIN 10, CHLOROPLASTIC"/>
    <property type="match status" value="1"/>
</dbReference>
<dbReference type="PANTHER" id="PTHR43731">
    <property type="entry name" value="RHOMBOID PROTEASE"/>
    <property type="match status" value="1"/>
</dbReference>
<proteinExistence type="predicted"/>
<evidence type="ECO:0000313" key="8">
    <source>
        <dbReference type="Proteomes" id="UP001203945"/>
    </source>
</evidence>
<dbReference type="Pfam" id="PF01694">
    <property type="entry name" value="Rhomboid"/>
    <property type="match status" value="1"/>
</dbReference>
<dbReference type="EMBL" id="JAKZEU010000001">
    <property type="protein sequence ID" value="MCQ0968859.1"/>
    <property type="molecule type" value="Genomic_DNA"/>
</dbReference>
<dbReference type="Proteomes" id="UP001203945">
    <property type="component" value="Unassembled WGS sequence"/>
</dbReference>
<gene>
    <name evidence="7" type="ORF">MLD63_00200</name>
</gene>
<dbReference type="SUPFAM" id="SSF144091">
    <property type="entry name" value="Rhomboid-like"/>
    <property type="match status" value="1"/>
</dbReference>
<evidence type="ECO:0000259" key="6">
    <source>
        <dbReference type="Pfam" id="PF01694"/>
    </source>
</evidence>
<protein>
    <submittedName>
        <fullName evidence="7">Rhomboid family intramembrane serine protease</fullName>
    </submittedName>
</protein>
<evidence type="ECO:0000256" key="5">
    <source>
        <dbReference type="SAM" id="Phobius"/>
    </source>
</evidence>